<organism evidence="5 6">
    <name type="scientific">Mesitornis unicolor</name>
    <name type="common">brown roatelo</name>
    <dbReference type="NCBI Taxonomy" id="54374"/>
    <lineage>
        <taxon>Eukaryota</taxon>
        <taxon>Metazoa</taxon>
        <taxon>Chordata</taxon>
        <taxon>Craniata</taxon>
        <taxon>Vertebrata</taxon>
        <taxon>Euteleostomi</taxon>
        <taxon>Archelosauria</taxon>
        <taxon>Archosauria</taxon>
        <taxon>Dinosauria</taxon>
        <taxon>Saurischia</taxon>
        <taxon>Theropoda</taxon>
        <taxon>Coelurosauria</taxon>
        <taxon>Aves</taxon>
        <taxon>Neognathae</taxon>
        <taxon>Neoaves</taxon>
        <taxon>Columbimorphae</taxon>
        <taxon>Mesitornithiformes</taxon>
        <taxon>Mesitornithidae</taxon>
        <taxon>Mesitornis</taxon>
    </lineage>
</organism>
<evidence type="ECO:0000256" key="3">
    <source>
        <dbReference type="SAM" id="Phobius"/>
    </source>
</evidence>
<feature type="domain" description="C-type lectin" evidence="4">
    <location>
        <begin position="111"/>
        <end position="222"/>
    </location>
</feature>
<evidence type="ECO:0000256" key="1">
    <source>
        <dbReference type="ARBA" id="ARBA00022734"/>
    </source>
</evidence>
<dbReference type="InterPro" id="IPR016186">
    <property type="entry name" value="C-type_lectin-like/link_sf"/>
</dbReference>
<dbReference type="CDD" id="cd03590">
    <property type="entry name" value="CLECT_DC-SIGN_like"/>
    <property type="match status" value="1"/>
</dbReference>
<dbReference type="SUPFAM" id="SSF56436">
    <property type="entry name" value="C-type lectin-like"/>
    <property type="match status" value="1"/>
</dbReference>
<feature type="transmembrane region" description="Helical" evidence="3">
    <location>
        <begin position="45"/>
        <end position="68"/>
    </location>
</feature>
<accession>A0A091QMA4</accession>
<proteinExistence type="predicted"/>
<dbReference type="InterPro" id="IPR051379">
    <property type="entry name" value="C-type_Lectin_Receptor_IMM"/>
</dbReference>
<dbReference type="Pfam" id="PF00059">
    <property type="entry name" value="Lectin_C"/>
    <property type="match status" value="1"/>
</dbReference>
<dbReference type="PROSITE" id="PS50041">
    <property type="entry name" value="C_TYPE_LECTIN_2"/>
    <property type="match status" value="1"/>
</dbReference>
<protein>
    <submittedName>
        <fullName evidence="5">C-type lectin domain family 6 member A</fullName>
    </submittedName>
</protein>
<keyword evidence="3" id="KW-1133">Transmembrane helix</keyword>
<name>A0A091QMA4_9AVES</name>
<evidence type="ECO:0000259" key="4">
    <source>
        <dbReference type="PROSITE" id="PS50041"/>
    </source>
</evidence>
<dbReference type="AlphaFoldDB" id="A0A091QMA4"/>
<dbReference type="InterPro" id="IPR001304">
    <property type="entry name" value="C-type_lectin-like"/>
</dbReference>
<gene>
    <name evidence="5" type="ORF">N332_02191</name>
</gene>
<evidence type="ECO:0000313" key="6">
    <source>
        <dbReference type="Proteomes" id="UP000053369"/>
    </source>
</evidence>
<dbReference type="EMBL" id="KK800944">
    <property type="protein sequence ID" value="KFQ28680.1"/>
    <property type="molecule type" value="Genomic_DNA"/>
</dbReference>
<dbReference type="Proteomes" id="UP000053369">
    <property type="component" value="Unassembled WGS sequence"/>
</dbReference>
<dbReference type="PANTHER" id="PTHR46746:SF9">
    <property type="entry name" value="CD209 ANTIGEN-LIKE PROTEIN C-LIKE"/>
    <property type="match status" value="1"/>
</dbReference>
<keyword evidence="3" id="KW-0472">Membrane</keyword>
<dbReference type="InterPro" id="IPR016187">
    <property type="entry name" value="CTDL_fold"/>
</dbReference>
<dbReference type="PANTHER" id="PTHR46746">
    <property type="entry name" value="KILLER CELL LECTIN-LIKE RECEPTOR SUBFAMILY F MEMBER 2"/>
    <property type="match status" value="1"/>
</dbReference>
<keyword evidence="3" id="KW-0812">Transmembrane</keyword>
<keyword evidence="1 5" id="KW-0430">Lectin</keyword>
<dbReference type="GO" id="GO:0030246">
    <property type="term" value="F:carbohydrate binding"/>
    <property type="evidence" value="ECO:0007669"/>
    <property type="project" value="UniProtKB-KW"/>
</dbReference>
<dbReference type="SMART" id="SM00034">
    <property type="entry name" value="CLECT"/>
    <property type="match status" value="1"/>
</dbReference>
<evidence type="ECO:0000313" key="5">
    <source>
        <dbReference type="EMBL" id="KFQ28680.1"/>
    </source>
</evidence>
<dbReference type="Gene3D" id="3.10.100.10">
    <property type="entry name" value="Mannose-Binding Protein A, subunit A"/>
    <property type="match status" value="1"/>
</dbReference>
<keyword evidence="2" id="KW-1015">Disulfide bond</keyword>
<dbReference type="InterPro" id="IPR033989">
    <property type="entry name" value="CD209-like_CTLD"/>
</dbReference>
<evidence type="ECO:0000256" key="2">
    <source>
        <dbReference type="ARBA" id="ARBA00023157"/>
    </source>
</evidence>
<reference evidence="5 6" key="1">
    <citation type="submission" date="2014-04" db="EMBL/GenBank/DDBJ databases">
        <title>Genome evolution of avian class.</title>
        <authorList>
            <person name="Zhang G."/>
            <person name="Li C."/>
        </authorList>
    </citation>
    <scope>NUCLEOTIDE SEQUENCE [LARGE SCALE GENOMIC DNA]</scope>
    <source>
        <strain evidence="5">BGI_N332</strain>
    </source>
</reference>
<sequence length="235" mass="26690">MASEITYAEVKFKNASPAAVAKVPPETKKHQHHKDGHHTQKYPLWLPWLISLLLLLVCIALVIALLVAPFSQSGDQPTALQQKFTKWQCVSAGLQGKGQGWTCCPNGWKRFQKSCYYLSDDMMIWAESQQNCSGMGSYVAVINSKAEQDFLTKEVNQPTRGENYYIGLSAQKVGQWQWLDQTPLDNTVAFWRKDEPSNVTAEKCVVIYRNQKTDNWNDVRCEHHNRICEATAVIV</sequence>
<keyword evidence="6" id="KW-1185">Reference proteome</keyword>